<dbReference type="Proteomes" id="UP000655044">
    <property type="component" value="Unassembled WGS sequence"/>
</dbReference>
<keyword evidence="3" id="KW-1185">Reference proteome</keyword>
<gene>
    <name evidence="2" type="ORF">Pro02_19570</name>
</gene>
<feature type="region of interest" description="Disordered" evidence="1">
    <location>
        <begin position="39"/>
        <end position="61"/>
    </location>
</feature>
<organism evidence="2 3">
    <name type="scientific">Planobispora rosea</name>
    <dbReference type="NCBI Taxonomy" id="35762"/>
    <lineage>
        <taxon>Bacteria</taxon>
        <taxon>Bacillati</taxon>
        <taxon>Actinomycetota</taxon>
        <taxon>Actinomycetes</taxon>
        <taxon>Streptosporangiales</taxon>
        <taxon>Streptosporangiaceae</taxon>
        <taxon>Planobispora</taxon>
    </lineage>
</organism>
<dbReference type="EMBL" id="BOOI01000015">
    <property type="protein sequence ID" value="GIH83549.1"/>
    <property type="molecule type" value="Genomic_DNA"/>
</dbReference>
<protein>
    <submittedName>
        <fullName evidence="2">Uncharacterized protein</fullName>
    </submittedName>
</protein>
<sequence>MIERLRAVPAESLAGMIHEEAACPFGEDAHMDHMEITIGRNEQSDHVLNSRNPGEQQSERP</sequence>
<feature type="compositionally biased region" description="Polar residues" evidence="1">
    <location>
        <begin position="46"/>
        <end position="61"/>
    </location>
</feature>
<reference evidence="2" key="1">
    <citation type="submission" date="2021-01" db="EMBL/GenBank/DDBJ databases">
        <title>Whole genome shotgun sequence of Planobispora rosea NBRC 15558.</title>
        <authorList>
            <person name="Komaki H."/>
            <person name="Tamura T."/>
        </authorList>
    </citation>
    <scope>NUCLEOTIDE SEQUENCE</scope>
    <source>
        <strain evidence="2">NBRC 15558</strain>
    </source>
</reference>
<accession>A0A8J3RYH5</accession>
<name>A0A8J3RYH5_PLARO</name>
<evidence type="ECO:0000313" key="3">
    <source>
        <dbReference type="Proteomes" id="UP000655044"/>
    </source>
</evidence>
<proteinExistence type="predicted"/>
<dbReference type="AlphaFoldDB" id="A0A8J3RYH5"/>
<evidence type="ECO:0000256" key="1">
    <source>
        <dbReference type="SAM" id="MobiDB-lite"/>
    </source>
</evidence>
<comment type="caution">
    <text evidence="2">The sequence shown here is derived from an EMBL/GenBank/DDBJ whole genome shotgun (WGS) entry which is preliminary data.</text>
</comment>
<evidence type="ECO:0000313" key="2">
    <source>
        <dbReference type="EMBL" id="GIH83549.1"/>
    </source>
</evidence>